<keyword evidence="4" id="KW-0238">DNA-binding</keyword>
<evidence type="ECO:0000256" key="1">
    <source>
        <dbReference type="ARBA" id="ARBA00022723"/>
    </source>
</evidence>
<dbReference type="PROSITE" id="PS50048">
    <property type="entry name" value="ZN2_CY6_FUNGAL_2"/>
    <property type="match status" value="1"/>
</dbReference>
<dbReference type="InterPro" id="IPR021858">
    <property type="entry name" value="Fun_TF"/>
</dbReference>
<evidence type="ECO:0000256" key="3">
    <source>
        <dbReference type="ARBA" id="ARBA00023015"/>
    </source>
</evidence>
<dbReference type="Gene3D" id="4.10.240.10">
    <property type="entry name" value="Zn(2)-C6 fungal-type DNA-binding domain"/>
    <property type="match status" value="1"/>
</dbReference>
<keyword evidence="5" id="KW-0804">Transcription</keyword>
<evidence type="ECO:0000256" key="6">
    <source>
        <dbReference type="ARBA" id="ARBA00023242"/>
    </source>
</evidence>
<organism evidence="8 9">
    <name type="scientific">Microdochium bolleyi</name>
    <dbReference type="NCBI Taxonomy" id="196109"/>
    <lineage>
        <taxon>Eukaryota</taxon>
        <taxon>Fungi</taxon>
        <taxon>Dikarya</taxon>
        <taxon>Ascomycota</taxon>
        <taxon>Pezizomycotina</taxon>
        <taxon>Sordariomycetes</taxon>
        <taxon>Xylariomycetidae</taxon>
        <taxon>Xylariales</taxon>
        <taxon>Microdochiaceae</taxon>
        <taxon>Microdochium</taxon>
    </lineage>
</organism>
<dbReference type="PANTHER" id="PTHR36206:SF4">
    <property type="entry name" value="HYPOTHETICAL CONSERVED PROTEIN (EUROFUNG)-RELATED"/>
    <property type="match status" value="1"/>
</dbReference>
<keyword evidence="2" id="KW-0862">Zinc</keyword>
<proteinExistence type="predicted"/>
<dbReference type="PANTHER" id="PTHR36206">
    <property type="entry name" value="ASPERCRYPTIN BIOSYNTHESIS CLUSTER-SPECIFIC TRANSCRIPTION REGULATOR ATNN-RELATED"/>
    <property type="match status" value="1"/>
</dbReference>
<dbReference type="CDD" id="cd00067">
    <property type="entry name" value="GAL4"/>
    <property type="match status" value="1"/>
</dbReference>
<dbReference type="OrthoDB" id="1919336at2759"/>
<dbReference type="GO" id="GO:0008270">
    <property type="term" value="F:zinc ion binding"/>
    <property type="evidence" value="ECO:0007669"/>
    <property type="project" value="InterPro"/>
</dbReference>
<dbReference type="InParanoid" id="A0A136IRV2"/>
<dbReference type="PROSITE" id="PS00463">
    <property type="entry name" value="ZN2_CY6_FUNGAL_1"/>
    <property type="match status" value="1"/>
</dbReference>
<keyword evidence="9" id="KW-1185">Reference proteome</keyword>
<keyword evidence="1" id="KW-0479">Metal-binding</keyword>
<evidence type="ECO:0000256" key="2">
    <source>
        <dbReference type="ARBA" id="ARBA00022833"/>
    </source>
</evidence>
<feature type="domain" description="Zn(2)-C6 fungal-type" evidence="7">
    <location>
        <begin position="37"/>
        <end position="67"/>
    </location>
</feature>
<evidence type="ECO:0000313" key="8">
    <source>
        <dbReference type="EMBL" id="KXJ87469.1"/>
    </source>
</evidence>
<dbReference type="SMART" id="SM00066">
    <property type="entry name" value="GAL4"/>
    <property type="match status" value="1"/>
</dbReference>
<dbReference type="Pfam" id="PF00172">
    <property type="entry name" value="Zn_clus"/>
    <property type="match status" value="1"/>
</dbReference>
<protein>
    <recommendedName>
        <fullName evidence="7">Zn(2)-C6 fungal-type domain-containing protein</fullName>
    </recommendedName>
</protein>
<keyword evidence="6" id="KW-0539">Nucleus</keyword>
<dbReference type="GO" id="GO:0003677">
    <property type="term" value="F:DNA binding"/>
    <property type="evidence" value="ECO:0007669"/>
    <property type="project" value="UniProtKB-KW"/>
</dbReference>
<evidence type="ECO:0000313" key="9">
    <source>
        <dbReference type="Proteomes" id="UP000070501"/>
    </source>
</evidence>
<accession>A0A136IRV2</accession>
<dbReference type="InterPro" id="IPR052360">
    <property type="entry name" value="Transcr_Regulatory_Proteins"/>
</dbReference>
<evidence type="ECO:0000259" key="7">
    <source>
        <dbReference type="PROSITE" id="PS50048"/>
    </source>
</evidence>
<dbReference type="Pfam" id="PF11951">
    <property type="entry name" value="Fungal_trans_2"/>
    <property type="match status" value="1"/>
</dbReference>
<evidence type="ECO:0000256" key="5">
    <source>
        <dbReference type="ARBA" id="ARBA00023163"/>
    </source>
</evidence>
<dbReference type="STRING" id="196109.A0A136IRV2"/>
<dbReference type="EMBL" id="KQ964262">
    <property type="protein sequence ID" value="KXJ87469.1"/>
    <property type="molecule type" value="Genomic_DNA"/>
</dbReference>
<dbReference type="InterPro" id="IPR036864">
    <property type="entry name" value="Zn2-C6_fun-type_DNA-bd_sf"/>
</dbReference>
<dbReference type="AlphaFoldDB" id="A0A136IRV2"/>
<dbReference type="SUPFAM" id="SSF57701">
    <property type="entry name" value="Zn2/Cys6 DNA-binding domain"/>
    <property type="match status" value="1"/>
</dbReference>
<reference evidence="9" key="1">
    <citation type="submission" date="2016-02" db="EMBL/GenBank/DDBJ databases">
        <title>Draft genome sequence of Microdochium bolleyi, a fungal endophyte of beachgrass.</title>
        <authorList>
            <consortium name="DOE Joint Genome Institute"/>
            <person name="David A.S."/>
            <person name="May G."/>
            <person name="Haridas S."/>
            <person name="Lim J."/>
            <person name="Wang M."/>
            <person name="Labutti K."/>
            <person name="Lipzen A."/>
            <person name="Barry K."/>
            <person name="Grigoriev I.V."/>
        </authorList>
    </citation>
    <scope>NUCLEOTIDE SEQUENCE [LARGE SCALE GENOMIC DNA]</scope>
    <source>
        <strain evidence="9">J235TASD1</strain>
    </source>
</reference>
<keyword evidence="3" id="KW-0805">Transcription regulation</keyword>
<dbReference type="GO" id="GO:0000981">
    <property type="term" value="F:DNA-binding transcription factor activity, RNA polymerase II-specific"/>
    <property type="evidence" value="ECO:0007669"/>
    <property type="project" value="InterPro"/>
</dbReference>
<gene>
    <name evidence="8" type="ORF">Micbo1qcDRAFT_215839</name>
</gene>
<dbReference type="InterPro" id="IPR001138">
    <property type="entry name" value="Zn2Cys6_DnaBD"/>
</dbReference>
<evidence type="ECO:0000256" key="4">
    <source>
        <dbReference type="ARBA" id="ARBA00023125"/>
    </source>
</evidence>
<sequence>MAVFILEMQGLPPCGHQAQGGTAKKSSRVGAPKVKSGCRSCKIAHLKCDEQKPGCGRCQRRGTACIYPTALTRAERIAEAKQLPLRALQPATKSTLTSGGGGGVRILKETGTGALRLHHPIQLRPSSLSPMSSRDIVYFDQFQHYVASRSSAFGLSEFLRRTVLRESTRDECTRHAVLAFGAITRALENQRQEASRENFSAPRLPLYKAGLGARTGTSGKMWSHTHGQDHYYRAPLHYTKAISLLRRRIKNAAGGAHHRAILIATTLLCSFEHLQGNIEAADSLAAHCVALLREKLMGGSLTGRNSGRVGTDDQGEREQPSLIAASLDDDGIVEAETELVRNTCINAAFSPLYPRARLVLLGLPVPKFTGPSPPPLEESLQVWSAAWDRCMTMVCMWYYHVRTSLNLSSRKPRDATPAHSRGLPTGATAAVKLDPGHVRREHRCEQRRILAVLDRWKAAVEQRTQMLLLRRRADPGCRHATSCEDPREREETAHYHRISIIVEGCYYSVCAVFDIAGWAWDNHQAATSALLDRCEDAVNAGRPAAERSPAGRDACCSEYDLRDQAVNYGGTATVIAQIAQESRLPRLRHRAMELWGRMVSARSPWEVQGAYLGAKALVDAEEELRGAAEGEADSGCGGGGGSLSPKKQLFSSRGVWSDDYSEFKVTLMAIMPDKNGYNARRIVVMPAIGR</sequence>
<name>A0A136IRV2_9PEZI</name>
<dbReference type="Proteomes" id="UP000070501">
    <property type="component" value="Unassembled WGS sequence"/>
</dbReference>